<reference evidence="1" key="1">
    <citation type="submission" date="2016-09" db="EMBL/GenBank/DDBJ databases">
        <authorList>
            <consortium name="Pathogen Informatics"/>
            <person name="Sun Q."/>
            <person name="Inoue M."/>
        </authorList>
    </citation>
    <scope>NUCLEOTIDE SEQUENCE</scope>
</reference>
<dbReference type="Proteomes" id="UP000831156">
    <property type="component" value="Unassembled WGS sequence"/>
</dbReference>
<name>A0ABY0KWG0_9APIC</name>
<proteinExistence type="predicted"/>
<protein>
    <submittedName>
        <fullName evidence="1">Uncharacterized protein</fullName>
    </submittedName>
</protein>
<dbReference type="EMBL" id="FMKD01000073">
    <property type="protein sequence ID" value="SCQ12872.1"/>
    <property type="molecule type" value="Genomic_DNA"/>
</dbReference>
<evidence type="ECO:0000313" key="2">
    <source>
        <dbReference type="Proteomes" id="UP000831156"/>
    </source>
</evidence>
<organism evidence="1 2">
    <name type="scientific">Plasmodium gaboni</name>
    <dbReference type="NCBI Taxonomy" id="647221"/>
    <lineage>
        <taxon>Eukaryota</taxon>
        <taxon>Sar</taxon>
        <taxon>Alveolata</taxon>
        <taxon>Apicomplexa</taxon>
        <taxon>Aconoidasida</taxon>
        <taxon>Haemosporida</taxon>
        <taxon>Plasmodiidae</taxon>
        <taxon>Plasmodium</taxon>
        <taxon>Plasmodium (Laverania)</taxon>
    </lineage>
</organism>
<gene>
    <name evidence="1" type="ORF">PGABG01_0027200</name>
</gene>
<evidence type="ECO:0000313" key="1">
    <source>
        <dbReference type="EMBL" id="SCQ12872.1"/>
    </source>
</evidence>
<comment type="caution">
    <text evidence="1">The sequence shown here is derived from an EMBL/GenBank/DDBJ whole genome shotgun (WGS) entry which is preliminary data.</text>
</comment>
<accession>A0ABY0KWG0</accession>
<keyword evidence="2" id="KW-1185">Reference proteome</keyword>
<sequence length="212" mass="24968">MIYIKIIYFSKQSSDVYNKNLIKKKDTKEIDRNEFNRDVTKSNNTTSDYIKKKSTCIDISEDQNVCNNDNNIINYNNLIKSDENNMNKNNNEIIKKKGKKYKCDKKDEDKLNPSFSYSSNITLNNSFEKQQEHSQHSNSMCDNKDLKEVNIPKFESGDTIKKDESIQVIRNNIQNMKHNNKLNQQDTFDVISKTYDIKNNFSIDIELKQHKI</sequence>